<sequence length="158" mass="17796">MYTVYENPHHLLPSSVLGELNISFYDSGADYIASQDKFWSNRDLPLFALLVSVFSIDQSTADLLTSRTPQSFLSSGSNTMYTEDTFDGKHSLCIHDKLTSRPRNPFARVDVQDFKSLRDGLNAVVEYQSDTSPLLTASMNLYDIFSDLVADRVRAIRV</sequence>
<gene>
    <name evidence="1" type="ORF">BDN70DRAFT_873759</name>
</gene>
<evidence type="ECO:0000313" key="1">
    <source>
        <dbReference type="EMBL" id="KAF9483476.1"/>
    </source>
</evidence>
<reference evidence="1" key="1">
    <citation type="submission" date="2020-11" db="EMBL/GenBank/DDBJ databases">
        <authorList>
            <consortium name="DOE Joint Genome Institute"/>
            <person name="Ahrendt S."/>
            <person name="Riley R."/>
            <person name="Andreopoulos W."/>
            <person name="Labutti K."/>
            <person name="Pangilinan J."/>
            <person name="Ruiz-Duenas F.J."/>
            <person name="Barrasa J.M."/>
            <person name="Sanchez-Garcia M."/>
            <person name="Camarero S."/>
            <person name="Miyauchi S."/>
            <person name="Serrano A."/>
            <person name="Linde D."/>
            <person name="Babiker R."/>
            <person name="Drula E."/>
            <person name="Ayuso-Fernandez I."/>
            <person name="Pacheco R."/>
            <person name="Padilla G."/>
            <person name="Ferreira P."/>
            <person name="Barriuso J."/>
            <person name="Kellner H."/>
            <person name="Castanera R."/>
            <person name="Alfaro M."/>
            <person name="Ramirez L."/>
            <person name="Pisabarro A.G."/>
            <person name="Kuo A."/>
            <person name="Tritt A."/>
            <person name="Lipzen A."/>
            <person name="He G."/>
            <person name="Yan M."/>
            <person name="Ng V."/>
            <person name="Cullen D."/>
            <person name="Martin F."/>
            <person name="Rosso M.-N."/>
            <person name="Henrissat B."/>
            <person name="Hibbett D."/>
            <person name="Martinez A.T."/>
            <person name="Grigoriev I.V."/>
        </authorList>
    </citation>
    <scope>NUCLEOTIDE SEQUENCE</scope>
    <source>
        <strain evidence="1">CIRM-BRFM 674</strain>
    </source>
</reference>
<protein>
    <submittedName>
        <fullName evidence="1">Uncharacterized protein</fullName>
    </submittedName>
</protein>
<evidence type="ECO:0000313" key="2">
    <source>
        <dbReference type="Proteomes" id="UP000807469"/>
    </source>
</evidence>
<dbReference type="AlphaFoldDB" id="A0A9P5Z9T3"/>
<dbReference type="EMBL" id="MU155153">
    <property type="protein sequence ID" value="KAF9483476.1"/>
    <property type="molecule type" value="Genomic_DNA"/>
</dbReference>
<organism evidence="1 2">
    <name type="scientific">Pholiota conissans</name>
    <dbReference type="NCBI Taxonomy" id="109636"/>
    <lineage>
        <taxon>Eukaryota</taxon>
        <taxon>Fungi</taxon>
        <taxon>Dikarya</taxon>
        <taxon>Basidiomycota</taxon>
        <taxon>Agaricomycotina</taxon>
        <taxon>Agaricomycetes</taxon>
        <taxon>Agaricomycetidae</taxon>
        <taxon>Agaricales</taxon>
        <taxon>Agaricineae</taxon>
        <taxon>Strophariaceae</taxon>
        <taxon>Pholiota</taxon>
    </lineage>
</organism>
<keyword evidence="2" id="KW-1185">Reference proteome</keyword>
<dbReference type="Proteomes" id="UP000807469">
    <property type="component" value="Unassembled WGS sequence"/>
</dbReference>
<proteinExistence type="predicted"/>
<name>A0A9P5Z9T3_9AGAR</name>
<comment type="caution">
    <text evidence="1">The sequence shown here is derived from an EMBL/GenBank/DDBJ whole genome shotgun (WGS) entry which is preliminary data.</text>
</comment>
<dbReference type="OrthoDB" id="3069047at2759"/>
<accession>A0A9P5Z9T3</accession>